<accession>A0A7J7C679</accession>
<comment type="caution">
    <text evidence="2">The sequence shown here is derived from an EMBL/GenBank/DDBJ whole genome shotgun (WGS) entry which is preliminary data.</text>
</comment>
<protein>
    <submittedName>
        <fullName evidence="2">Putative membrane lipoprotein</fullName>
    </submittedName>
</protein>
<evidence type="ECO:0000313" key="2">
    <source>
        <dbReference type="EMBL" id="KAF5729660.1"/>
    </source>
</evidence>
<organism evidence="2 3">
    <name type="scientific">Tripterygium wilfordii</name>
    <name type="common">Thunder God vine</name>
    <dbReference type="NCBI Taxonomy" id="458696"/>
    <lineage>
        <taxon>Eukaryota</taxon>
        <taxon>Viridiplantae</taxon>
        <taxon>Streptophyta</taxon>
        <taxon>Embryophyta</taxon>
        <taxon>Tracheophyta</taxon>
        <taxon>Spermatophyta</taxon>
        <taxon>Magnoliopsida</taxon>
        <taxon>eudicotyledons</taxon>
        <taxon>Gunneridae</taxon>
        <taxon>Pentapetalae</taxon>
        <taxon>rosids</taxon>
        <taxon>fabids</taxon>
        <taxon>Celastrales</taxon>
        <taxon>Celastraceae</taxon>
        <taxon>Tripterygium</taxon>
    </lineage>
</organism>
<keyword evidence="1" id="KW-1133">Transmembrane helix</keyword>
<name>A0A7J7C679_TRIWF</name>
<gene>
    <name evidence="2" type="ORF">HS088_TW20G00024</name>
</gene>
<dbReference type="AlphaFoldDB" id="A0A7J7C679"/>
<keyword evidence="2" id="KW-0449">Lipoprotein</keyword>
<keyword evidence="3" id="KW-1185">Reference proteome</keyword>
<feature type="transmembrane region" description="Helical" evidence="1">
    <location>
        <begin position="107"/>
        <end position="125"/>
    </location>
</feature>
<dbReference type="Proteomes" id="UP000593562">
    <property type="component" value="Unassembled WGS sequence"/>
</dbReference>
<dbReference type="InParanoid" id="A0A7J7C679"/>
<proteinExistence type="predicted"/>
<dbReference type="PANTHER" id="PTHR38384:SF2">
    <property type="entry name" value="MEMBRANE LIPOPROTEIN"/>
    <property type="match status" value="1"/>
</dbReference>
<sequence>MQKTSQRQRLNDTTPFLVKWEGNRSIKTLKTRFRFNCAPISIRLKGMTKSITLIQTIAFAGVFSGVSFWYGFVIGRESSEKSSEIWLKIFAVGTPPPRNLQIVLDSVVIYSLSFLGYCMLLYCGAKLDGSILVFRAWYWWGLPSTWKCIC</sequence>
<reference evidence="2 3" key="1">
    <citation type="journal article" date="2020" name="Nat. Commun.">
        <title>Genome of Tripterygium wilfordii and identification of cytochrome P450 involved in triptolide biosynthesis.</title>
        <authorList>
            <person name="Tu L."/>
            <person name="Su P."/>
            <person name="Zhang Z."/>
            <person name="Gao L."/>
            <person name="Wang J."/>
            <person name="Hu T."/>
            <person name="Zhou J."/>
            <person name="Zhang Y."/>
            <person name="Zhao Y."/>
            <person name="Liu Y."/>
            <person name="Song Y."/>
            <person name="Tong Y."/>
            <person name="Lu Y."/>
            <person name="Yang J."/>
            <person name="Xu C."/>
            <person name="Jia M."/>
            <person name="Peters R.J."/>
            <person name="Huang L."/>
            <person name="Gao W."/>
        </authorList>
    </citation>
    <scope>NUCLEOTIDE SEQUENCE [LARGE SCALE GENOMIC DNA]</scope>
    <source>
        <strain evidence="3">cv. XIE 37</strain>
        <tissue evidence="2">Leaf</tissue>
    </source>
</reference>
<dbReference type="PANTHER" id="PTHR38384">
    <property type="entry name" value="MEMBRANE LIPOPROTEIN-RELATED"/>
    <property type="match status" value="1"/>
</dbReference>
<dbReference type="EMBL" id="JAAARO010000020">
    <property type="protein sequence ID" value="KAF5729660.1"/>
    <property type="molecule type" value="Genomic_DNA"/>
</dbReference>
<evidence type="ECO:0000256" key="1">
    <source>
        <dbReference type="SAM" id="Phobius"/>
    </source>
</evidence>
<feature type="transmembrane region" description="Helical" evidence="1">
    <location>
        <begin position="51"/>
        <end position="72"/>
    </location>
</feature>
<evidence type="ECO:0000313" key="3">
    <source>
        <dbReference type="Proteomes" id="UP000593562"/>
    </source>
</evidence>
<dbReference type="OrthoDB" id="1851682at2759"/>
<keyword evidence="1" id="KW-0472">Membrane</keyword>
<keyword evidence="1" id="KW-0812">Transmembrane</keyword>